<dbReference type="Pfam" id="PF22042">
    <property type="entry name" value="EF-G_D2"/>
    <property type="match status" value="1"/>
</dbReference>
<dbReference type="CDD" id="cd03689">
    <property type="entry name" value="RF3_II"/>
    <property type="match status" value="1"/>
</dbReference>
<evidence type="ECO:0000256" key="3">
    <source>
        <dbReference type="ARBA" id="ARBA00022490"/>
    </source>
</evidence>
<dbReference type="InterPro" id="IPR032090">
    <property type="entry name" value="RF3_C"/>
</dbReference>
<dbReference type="PROSITE" id="PS51722">
    <property type="entry name" value="G_TR_2"/>
    <property type="match status" value="1"/>
</dbReference>
<keyword evidence="6" id="KW-0342">GTP-binding</keyword>
<comment type="caution">
    <text evidence="8">The sequence shown here is derived from an EMBL/GenBank/DDBJ whole genome shotgun (WGS) entry which is preliminary data.</text>
</comment>
<dbReference type="InterPro" id="IPR031157">
    <property type="entry name" value="G_TR_CS"/>
</dbReference>
<dbReference type="InterPro" id="IPR035647">
    <property type="entry name" value="EFG_III/V"/>
</dbReference>
<dbReference type="InterPro" id="IPR004548">
    <property type="entry name" value="PrfC"/>
</dbReference>
<dbReference type="Gene3D" id="3.30.70.3280">
    <property type="entry name" value="Peptide chain release factor 3, domain III"/>
    <property type="match status" value="1"/>
</dbReference>
<dbReference type="GO" id="GO:0016150">
    <property type="term" value="F:translation release factor activity, codon nonspecific"/>
    <property type="evidence" value="ECO:0007669"/>
    <property type="project" value="TreeGrafter"/>
</dbReference>
<dbReference type="AlphaFoldDB" id="A0A1J5QLQ8"/>
<dbReference type="InterPro" id="IPR027417">
    <property type="entry name" value="P-loop_NTPase"/>
</dbReference>
<dbReference type="Pfam" id="PF16658">
    <property type="entry name" value="RF3_C"/>
    <property type="match status" value="1"/>
</dbReference>
<dbReference type="FunFam" id="3.30.70.3280:FF:000001">
    <property type="entry name" value="Peptide chain release factor 3"/>
    <property type="match status" value="1"/>
</dbReference>
<reference evidence="8" key="1">
    <citation type="submission" date="2016-10" db="EMBL/GenBank/DDBJ databases">
        <title>Sequence of Gallionella enrichment culture.</title>
        <authorList>
            <person name="Poehlein A."/>
            <person name="Muehling M."/>
            <person name="Daniel R."/>
        </authorList>
    </citation>
    <scope>NUCLEOTIDE SEQUENCE</scope>
</reference>
<dbReference type="PANTHER" id="PTHR43556">
    <property type="entry name" value="PEPTIDE CHAIN RELEASE FACTOR RF3"/>
    <property type="match status" value="1"/>
</dbReference>
<gene>
    <name evidence="8" type="primary">prfC_10</name>
    <name evidence="8" type="ORF">GALL_337480</name>
</gene>
<evidence type="ECO:0000259" key="7">
    <source>
        <dbReference type="PROSITE" id="PS51722"/>
    </source>
</evidence>
<dbReference type="NCBIfam" id="TIGR00503">
    <property type="entry name" value="prfC"/>
    <property type="match status" value="1"/>
</dbReference>
<dbReference type="SUPFAM" id="SSF50447">
    <property type="entry name" value="Translation proteins"/>
    <property type="match status" value="1"/>
</dbReference>
<feature type="domain" description="Tr-type G" evidence="7">
    <location>
        <begin position="12"/>
        <end position="280"/>
    </location>
</feature>
<protein>
    <submittedName>
        <fullName evidence="8">Peptide chain release factor 3</fullName>
    </submittedName>
</protein>
<proteinExistence type="inferred from homology"/>
<dbReference type="InterPro" id="IPR000795">
    <property type="entry name" value="T_Tr_GTP-bd_dom"/>
</dbReference>
<dbReference type="InterPro" id="IPR038467">
    <property type="entry name" value="RF3_dom_3_sf"/>
</dbReference>
<dbReference type="NCBIfam" id="TIGR00231">
    <property type="entry name" value="small_GTP"/>
    <property type="match status" value="1"/>
</dbReference>
<dbReference type="PANTHER" id="PTHR43556:SF2">
    <property type="entry name" value="PEPTIDE CHAIN RELEASE FACTOR RF3"/>
    <property type="match status" value="1"/>
</dbReference>
<evidence type="ECO:0000256" key="5">
    <source>
        <dbReference type="ARBA" id="ARBA00022917"/>
    </source>
</evidence>
<organism evidence="8">
    <name type="scientific">mine drainage metagenome</name>
    <dbReference type="NCBI Taxonomy" id="410659"/>
    <lineage>
        <taxon>unclassified sequences</taxon>
        <taxon>metagenomes</taxon>
        <taxon>ecological metagenomes</taxon>
    </lineage>
</organism>
<evidence type="ECO:0000256" key="6">
    <source>
        <dbReference type="ARBA" id="ARBA00023134"/>
    </source>
</evidence>
<keyword evidence="4" id="KW-0547">Nucleotide-binding</keyword>
<comment type="subcellular location">
    <subcellularLocation>
        <location evidence="1">Cytoplasm</location>
    </subcellularLocation>
</comment>
<keyword evidence="5" id="KW-0648">Protein biosynthesis</keyword>
<evidence type="ECO:0000256" key="4">
    <source>
        <dbReference type="ARBA" id="ARBA00022741"/>
    </source>
</evidence>
<dbReference type="InterPro" id="IPR009000">
    <property type="entry name" value="Transl_B-barrel_sf"/>
</dbReference>
<dbReference type="PROSITE" id="PS00301">
    <property type="entry name" value="G_TR_1"/>
    <property type="match status" value="1"/>
</dbReference>
<dbReference type="SUPFAM" id="SSF52540">
    <property type="entry name" value="P-loop containing nucleoside triphosphate hydrolases"/>
    <property type="match status" value="1"/>
</dbReference>
<dbReference type="PRINTS" id="PR00315">
    <property type="entry name" value="ELONGATNFCT"/>
</dbReference>
<dbReference type="Pfam" id="PF00009">
    <property type="entry name" value="GTP_EFTU"/>
    <property type="match status" value="1"/>
</dbReference>
<dbReference type="InterPro" id="IPR005225">
    <property type="entry name" value="Small_GTP-bd"/>
</dbReference>
<evidence type="ECO:0000256" key="2">
    <source>
        <dbReference type="ARBA" id="ARBA00009978"/>
    </source>
</evidence>
<dbReference type="GO" id="GO:0003924">
    <property type="term" value="F:GTPase activity"/>
    <property type="evidence" value="ECO:0007669"/>
    <property type="project" value="InterPro"/>
</dbReference>
<dbReference type="InterPro" id="IPR053905">
    <property type="entry name" value="EF-G-like_DII"/>
</dbReference>
<dbReference type="FunFam" id="3.40.50.300:FF:000542">
    <property type="entry name" value="Peptide chain release factor 3"/>
    <property type="match status" value="1"/>
</dbReference>
<comment type="similarity">
    <text evidence="2">Belongs to the TRAFAC class translation factor GTPase superfamily. Classic translation factor GTPase family. PrfC subfamily.</text>
</comment>
<dbReference type="GO" id="GO:0005525">
    <property type="term" value="F:GTP binding"/>
    <property type="evidence" value="ECO:0007669"/>
    <property type="project" value="UniProtKB-KW"/>
</dbReference>
<dbReference type="NCBIfam" id="NF001964">
    <property type="entry name" value="PRK00741.1"/>
    <property type="match status" value="1"/>
</dbReference>
<dbReference type="CDD" id="cd04169">
    <property type="entry name" value="RF3"/>
    <property type="match status" value="1"/>
</dbReference>
<dbReference type="SUPFAM" id="SSF54980">
    <property type="entry name" value="EF-G C-terminal domain-like"/>
    <property type="match status" value="1"/>
</dbReference>
<dbReference type="InterPro" id="IPR041732">
    <property type="entry name" value="RF3_GTP-bd"/>
</dbReference>
<dbReference type="HAMAP" id="MF_00072">
    <property type="entry name" value="Rel_fac_3"/>
    <property type="match status" value="1"/>
</dbReference>
<dbReference type="FunFam" id="2.40.30.10:FF:000040">
    <property type="entry name" value="Peptide chain release factor 3"/>
    <property type="match status" value="1"/>
</dbReference>
<dbReference type="CDD" id="cd16259">
    <property type="entry name" value="RF3_III"/>
    <property type="match status" value="1"/>
</dbReference>
<keyword evidence="3" id="KW-0963">Cytoplasm</keyword>
<evidence type="ECO:0000256" key="1">
    <source>
        <dbReference type="ARBA" id="ARBA00004496"/>
    </source>
</evidence>
<accession>A0A1J5QLQ8</accession>
<dbReference type="Gene3D" id="2.40.30.10">
    <property type="entry name" value="Translation factors"/>
    <property type="match status" value="1"/>
</dbReference>
<sequence>MPDNEALTLAVKRRRTFAIISHPDAGKTTLTEKLLLFGGAIQMAGTVKARKSGKFATSDWLDIEKQRGISVASSVMQFTFDDCVINLLDTPGHKDFSEDTYRVLTAVDAAVMVVDAAKGVEEQTVKLLEVCRLRNTPIITFVNKMDREVRDPLELLDEIESVLKISCAPVTWPIGMGKRFQGVYHLLKDEVLRFTPGEGKAGQDVETLRGTEIEGLNQTCPREMAQMRNETELVSGAGASFDLEAFLAGMQTPVFFGSGVNNFGVREILRALVDWAPPPAPREAETARGETRLVAPDEPAFTGFVFKIQANMDPNHRDRIAFFRVCSGQYTPGMKVKHRRTGKEMKLANAVTFMANERARMEEAFAGDIIGIHNHGNLQIGDVLTEGEALTFKGIPYFAPELFSRARLRDPLKAKQLQKGLRQLGEEGAVQVFEPLADTSALLGAVGQLQFEVVEHRLKSEYGVDALFERAGIHTARWVTCDSNSHLAEFVNSNQGRLARDVDGNLVYLADNHVNLALTMERWPKVQFHATREHGQKLD</sequence>
<evidence type="ECO:0000313" key="8">
    <source>
        <dbReference type="EMBL" id="OIQ84438.1"/>
    </source>
</evidence>
<name>A0A1J5QLQ8_9ZZZZ</name>
<dbReference type="Gene3D" id="3.40.50.300">
    <property type="entry name" value="P-loop containing nucleotide triphosphate hydrolases"/>
    <property type="match status" value="1"/>
</dbReference>
<dbReference type="EMBL" id="MLJW01000618">
    <property type="protein sequence ID" value="OIQ84438.1"/>
    <property type="molecule type" value="Genomic_DNA"/>
</dbReference>
<dbReference type="GO" id="GO:0005829">
    <property type="term" value="C:cytosol"/>
    <property type="evidence" value="ECO:0007669"/>
    <property type="project" value="TreeGrafter"/>
</dbReference>